<evidence type="ECO:0000313" key="3">
    <source>
        <dbReference type="EnsemblPlants" id="cds.evm.model.02.119"/>
    </source>
</evidence>
<dbReference type="PROSITE" id="PS50158">
    <property type="entry name" value="ZF_CCHC"/>
    <property type="match status" value="1"/>
</dbReference>
<feature type="domain" description="CCHC-type" evidence="2">
    <location>
        <begin position="75"/>
        <end position="89"/>
    </location>
</feature>
<evidence type="ECO:0000259" key="2">
    <source>
        <dbReference type="PROSITE" id="PS50158"/>
    </source>
</evidence>
<protein>
    <recommendedName>
        <fullName evidence="2">CCHC-type domain-containing protein</fullName>
    </recommendedName>
</protein>
<organism evidence="3 4">
    <name type="scientific">Cannabis sativa</name>
    <name type="common">Hemp</name>
    <name type="synonym">Marijuana</name>
    <dbReference type="NCBI Taxonomy" id="3483"/>
    <lineage>
        <taxon>Eukaryota</taxon>
        <taxon>Viridiplantae</taxon>
        <taxon>Streptophyta</taxon>
        <taxon>Embryophyta</taxon>
        <taxon>Tracheophyta</taxon>
        <taxon>Spermatophyta</taxon>
        <taxon>Magnoliopsida</taxon>
        <taxon>eudicotyledons</taxon>
        <taxon>Gunneridae</taxon>
        <taxon>Pentapetalae</taxon>
        <taxon>rosids</taxon>
        <taxon>fabids</taxon>
        <taxon>Rosales</taxon>
        <taxon>Cannabaceae</taxon>
        <taxon>Cannabis</taxon>
    </lineage>
</organism>
<reference evidence="3" key="1">
    <citation type="submission" date="2018-11" db="EMBL/GenBank/DDBJ databases">
        <authorList>
            <person name="Grassa J C."/>
        </authorList>
    </citation>
    <scope>NUCLEOTIDE SEQUENCE [LARGE SCALE GENOMIC DNA]</scope>
</reference>
<evidence type="ECO:0000256" key="1">
    <source>
        <dbReference type="PROSITE-ProRule" id="PRU00047"/>
    </source>
</evidence>
<accession>A0A803NSM2</accession>
<proteinExistence type="predicted"/>
<dbReference type="GO" id="GO:0008270">
    <property type="term" value="F:zinc ion binding"/>
    <property type="evidence" value="ECO:0007669"/>
    <property type="project" value="UniProtKB-KW"/>
</dbReference>
<evidence type="ECO:0000313" key="4">
    <source>
        <dbReference type="Proteomes" id="UP000596661"/>
    </source>
</evidence>
<keyword evidence="4" id="KW-1185">Reference proteome</keyword>
<dbReference type="EnsemblPlants" id="evm.model.02.119">
    <property type="protein sequence ID" value="cds.evm.model.02.119"/>
    <property type="gene ID" value="evm.TU.02.119"/>
</dbReference>
<dbReference type="AlphaFoldDB" id="A0A803NSM2"/>
<keyword evidence="1" id="KW-0863">Zinc-finger</keyword>
<dbReference type="Pfam" id="PF14392">
    <property type="entry name" value="zf-CCHC_4"/>
    <property type="match status" value="1"/>
</dbReference>
<dbReference type="InterPro" id="IPR025836">
    <property type="entry name" value="Zn_knuckle_CX2CX4HX4C"/>
</dbReference>
<keyword evidence="1" id="KW-0479">Metal-binding</keyword>
<name>A0A803NSM2_CANSA</name>
<dbReference type="GO" id="GO:0003676">
    <property type="term" value="F:nucleic acid binding"/>
    <property type="evidence" value="ECO:0007669"/>
    <property type="project" value="InterPro"/>
</dbReference>
<dbReference type="EMBL" id="UZAU01000089">
    <property type="status" value="NOT_ANNOTATED_CDS"/>
    <property type="molecule type" value="Genomic_DNA"/>
</dbReference>
<keyword evidence="1" id="KW-0862">Zinc</keyword>
<sequence>MILCLPSILQNTPFNSVTITPFWVQVFRLPFLSKSESLARVIGNLIGTFLEMITFSWMVDELWLEYRYERLLDFCYECGVVGHVFDKCPIFLEKLDEGREPDLPYGPWMEGSALLKSSYDCYRHDFSKADPYCPTAATYSLNVDIDKHYSKGSISSPLTYLEAYFVMSAHVTTTANSSSCHQEKENQIKPGSPSKSIFLSMATPPAFIHLSPSHDNSSPSQQDRVISIMSTTVTTLPHNCLAAHTLATGLEPNFESANENRLSSLFSNRQITPLTETTNIMLHQDPIPSFEMAHISLSDVGNGASLAKVDVQPHKSP</sequence>
<reference evidence="3" key="2">
    <citation type="submission" date="2021-03" db="UniProtKB">
        <authorList>
            <consortium name="EnsemblPlants"/>
        </authorList>
    </citation>
    <scope>IDENTIFICATION</scope>
</reference>
<dbReference type="Proteomes" id="UP000596661">
    <property type="component" value="Chromosome 2"/>
</dbReference>
<dbReference type="InterPro" id="IPR001878">
    <property type="entry name" value="Znf_CCHC"/>
</dbReference>
<dbReference type="Gramene" id="evm.model.02.119">
    <property type="protein sequence ID" value="cds.evm.model.02.119"/>
    <property type="gene ID" value="evm.TU.02.119"/>
</dbReference>